<dbReference type="AlphaFoldDB" id="A0AAV1I8H5"/>
<evidence type="ECO:0000313" key="2">
    <source>
        <dbReference type="Proteomes" id="UP001314263"/>
    </source>
</evidence>
<name>A0AAV1I8H5_9CHLO</name>
<accession>A0AAV1I8H5</accession>
<evidence type="ECO:0000313" key="1">
    <source>
        <dbReference type="EMBL" id="CAK0782600.1"/>
    </source>
</evidence>
<comment type="caution">
    <text evidence="1">The sequence shown here is derived from an EMBL/GenBank/DDBJ whole genome shotgun (WGS) entry which is preliminary data.</text>
</comment>
<dbReference type="EMBL" id="CAUYUE010000007">
    <property type="protein sequence ID" value="CAK0782600.1"/>
    <property type="molecule type" value="Genomic_DNA"/>
</dbReference>
<keyword evidence="2" id="KW-1185">Reference proteome</keyword>
<sequence length="161" mass="17511">MDQEANECLALQIVNKNPECNMNDALNDKNVWFAAHLKSFETASTTQLKFKVAKKVILKLLDVYNKALAANSKKDILINKSRDLMEGAAKYLALLAVIGNELQITASCATTSVMSIELADDAAHDGLAAIAKEYGNQQEEIPFFSIVSSMARGMEALSLNA</sequence>
<gene>
    <name evidence="1" type="ORF">CVIRNUC_005805</name>
</gene>
<protein>
    <submittedName>
        <fullName evidence="1">Uncharacterized protein</fullName>
    </submittedName>
</protein>
<proteinExistence type="predicted"/>
<dbReference type="Proteomes" id="UP001314263">
    <property type="component" value="Unassembled WGS sequence"/>
</dbReference>
<reference evidence="1 2" key="1">
    <citation type="submission" date="2023-10" db="EMBL/GenBank/DDBJ databases">
        <authorList>
            <person name="Maclean D."/>
            <person name="Macfadyen A."/>
        </authorList>
    </citation>
    <scope>NUCLEOTIDE SEQUENCE [LARGE SCALE GENOMIC DNA]</scope>
</reference>
<organism evidence="1 2">
    <name type="scientific">Coccomyxa viridis</name>
    <dbReference type="NCBI Taxonomy" id="1274662"/>
    <lineage>
        <taxon>Eukaryota</taxon>
        <taxon>Viridiplantae</taxon>
        <taxon>Chlorophyta</taxon>
        <taxon>core chlorophytes</taxon>
        <taxon>Trebouxiophyceae</taxon>
        <taxon>Trebouxiophyceae incertae sedis</taxon>
        <taxon>Coccomyxaceae</taxon>
        <taxon>Coccomyxa</taxon>
    </lineage>
</organism>